<evidence type="ECO:0000313" key="3">
    <source>
        <dbReference type="EMBL" id="THH09976.1"/>
    </source>
</evidence>
<dbReference type="OrthoDB" id="19261at2759"/>
<dbReference type="AlphaFoldDB" id="A0A4S4LDQ2"/>
<keyword evidence="4" id="KW-1185">Reference proteome</keyword>
<feature type="region of interest" description="Disordered" evidence="1">
    <location>
        <begin position="1"/>
        <end position="32"/>
    </location>
</feature>
<keyword evidence="2" id="KW-0472">Membrane</keyword>
<dbReference type="PANTHER" id="PTHR47797">
    <property type="entry name" value="DEHYDROGENASE, PUTATIVE (AFU_ORTHOLOGUE AFUA_8G05805)-RELATED"/>
    <property type="match status" value="1"/>
</dbReference>
<comment type="caution">
    <text evidence="3">The sequence shown here is derived from an EMBL/GenBank/DDBJ whole genome shotgun (WGS) entry which is preliminary data.</text>
</comment>
<organism evidence="3 4">
    <name type="scientific">Bondarzewia mesenterica</name>
    <dbReference type="NCBI Taxonomy" id="1095465"/>
    <lineage>
        <taxon>Eukaryota</taxon>
        <taxon>Fungi</taxon>
        <taxon>Dikarya</taxon>
        <taxon>Basidiomycota</taxon>
        <taxon>Agaricomycotina</taxon>
        <taxon>Agaricomycetes</taxon>
        <taxon>Russulales</taxon>
        <taxon>Bondarzewiaceae</taxon>
        <taxon>Bondarzewia</taxon>
    </lineage>
</organism>
<evidence type="ECO:0000256" key="2">
    <source>
        <dbReference type="SAM" id="Phobius"/>
    </source>
</evidence>
<sequence length="273" mass="30649">MVIMWPNEDNSVTLSQRTAPRERMPTVDPNPPRWSNLSMTSTYLDGDLSKLAFAIPQTSKRLYMLFVQKRPSSSAVDERIQFHDRYGRGKLNLAKPVKDEEESVEIPEEGLTDMVLQPYQRSIIAHAIFCIVGFLITLPAGALVASIQKWGVALCVLYFLQCIFGAVIHRAVRAKRIGGVFHGTFGLMTIALSMYQVRLGYKYEWPATTGRGIIKPIENLWLMLVIVLPIMYGAGLLLLPRQFAQARSKISAFDADKIAMESLPLQATEDDDD</sequence>
<gene>
    <name evidence="3" type="ORF">EW146_g8514</name>
</gene>
<evidence type="ECO:0000256" key="1">
    <source>
        <dbReference type="SAM" id="MobiDB-lite"/>
    </source>
</evidence>
<dbReference type="Proteomes" id="UP000310158">
    <property type="component" value="Unassembled WGS sequence"/>
</dbReference>
<accession>A0A4S4LDQ2</accession>
<reference evidence="3 4" key="1">
    <citation type="submission" date="2019-02" db="EMBL/GenBank/DDBJ databases">
        <title>Genome sequencing of the rare red list fungi Bondarzewia mesenterica.</title>
        <authorList>
            <person name="Buettner E."/>
            <person name="Kellner H."/>
        </authorList>
    </citation>
    <scope>NUCLEOTIDE SEQUENCE [LARGE SCALE GENOMIC DNA]</scope>
    <source>
        <strain evidence="3 4">DSM 108281</strain>
    </source>
</reference>
<feature type="transmembrane region" description="Helical" evidence="2">
    <location>
        <begin position="150"/>
        <end position="168"/>
    </location>
</feature>
<feature type="transmembrane region" description="Helical" evidence="2">
    <location>
        <begin position="123"/>
        <end position="144"/>
    </location>
</feature>
<protein>
    <recommendedName>
        <fullName evidence="5">Cytochrome b561 domain-containing protein</fullName>
    </recommendedName>
</protein>
<dbReference type="SUPFAM" id="SSF49344">
    <property type="entry name" value="CBD9-like"/>
    <property type="match status" value="1"/>
</dbReference>
<dbReference type="Gene3D" id="2.60.40.1210">
    <property type="entry name" value="Cellobiose dehydrogenase, cytochrome domain"/>
    <property type="match status" value="1"/>
</dbReference>
<feature type="transmembrane region" description="Helical" evidence="2">
    <location>
        <begin position="180"/>
        <end position="201"/>
    </location>
</feature>
<feature type="compositionally biased region" description="Polar residues" evidence="1">
    <location>
        <begin position="8"/>
        <end position="18"/>
    </location>
</feature>
<keyword evidence="2" id="KW-1133">Transmembrane helix</keyword>
<name>A0A4S4LDQ2_9AGAM</name>
<evidence type="ECO:0008006" key="5">
    <source>
        <dbReference type="Google" id="ProtNLM"/>
    </source>
</evidence>
<feature type="transmembrane region" description="Helical" evidence="2">
    <location>
        <begin position="221"/>
        <end position="239"/>
    </location>
</feature>
<keyword evidence="2" id="KW-0812">Transmembrane</keyword>
<dbReference type="EMBL" id="SGPL01000598">
    <property type="protein sequence ID" value="THH09976.1"/>
    <property type="molecule type" value="Genomic_DNA"/>
</dbReference>
<evidence type="ECO:0000313" key="4">
    <source>
        <dbReference type="Proteomes" id="UP000310158"/>
    </source>
</evidence>
<proteinExistence type="predicted"/>
<dbReference type="PANTHER" id="PTHR47797:SF3">
    <property type="entry name" value="CYTOCHROME B561 DOMAIN-CONTAINING PROTEIN"/>
    <property type="match status" value="1"/>
</dbReference>